<dbReference type="Pfam" id="PF01513">
    <property type="entry name" value="NAD_kinase"/>
    <property type="match status" value="1"/>
</dbReference>
<evidence type="ECO:0000256" key="3">
    <source>
        <dbReference type="SAM" id="MobiDB-lite"/>
    </source>
</evidence>
<evidence type="ECO:0000256" key="2">
    <source>
        <dbReference type="ARBA" id="ARBA00012120"/>
    </source>
</evidence>
<protein>
    <recommendedName>
        <fullName evidence="2">NAD(+) kinase</fullName>
        <ecNumber evidence="2">2.7.1.23</ecNumber>
    </recommendedName>
</protein>
<gene>
    <name evidence="4" type="ORF">PV328_001827</name>
</gene>
<accession>A0AA39KXR6</accession>
<dbReference type="InterPro" id="IPR017438">
    <property type="entry name" value="ATP-NAD_kinase_N"/>
</dbReference>
<reference evidence="4" key="1">
    <citation type="journal article" date="2023" name="bioRxiv">
        <title>Scaffold-level genome assemblies of two parasitoid biocontrol wasps reveal the parthenogenesis mechanism and an associated novel virus.</title>
        <authorList>
            <person name="Inwood S."/>
            <person name="Skelly J."/>
            <person name="Guhlin J."/>
            <person name="Harrop T."/>
            <person name="Goldson S."/>
            <person name="Dearden P."/>
        </authorList>
    </citation>
    <scope>NUCLEOTIDE SEQUENCE</scope>
    <source>
        <strain evidence="4">Irish</strain>
        <tissue evidence="4">Whole body</tissue>
    </source>
</reference>
<organism evidence="4 5">
    <name type="scientific">Microctonus aethiopoides</name>
    <dbReference type="NCBI Taxonomy" id="144406"/>
    <lineage>
        <taxon>Eukaryota</taxon>
        <taxon>Metazoa</taxon>
        <taxon>Ecdysozoa</taxon>
        <taxon>Arthropoda</taxon>
        <taxon>Hexapoda</taxon>
        <taxon>Insecta</taxon>
        <taxon>Pterygota</taxon>
        <taxon>Neoptera</taxon>
        <taxon>Endopterygota</taxon>
        <taxon>Hymenoptera</taxon>
        <taxon>Apocrita</taxon>
        <taxon>Ichneumonoidea</taxon>
        <taxon>Braconidae</taxon>
        <taxon>Euphorinae</taxon>
        <taxon>Microctonus</taxon>
    </lineage>
</organism>
<name>A0AA39KXR6_9HYME</name>
<proteinExistence type="inferred from homology"/>
<keyword evidence="5" id="KW-1185">Reference proteome</keyword>
<dbReference type="InterPro" id="IPR016064">
    <property type="entry name" value="NAD/diacylglycerol_kinase_sf"/>
</dbReference>
<dbReference type="Proteomes" id="UP001168990">
    <property type="component" value="Unassembled WGS sequence"/>
</dbReference>
<evidence type="ECO:0000256" key="1">
    <source>
        <dbReference type="ARBA" id="ARBA00010995"/>
    </source>
</evidence>
<evidence type="ECO:0000313" key="5">
    <source>
        <dbReference type="Proteomes" id="UP001168990"/>
    </source>
</evidence>
<dbReference type="SUPFAM" id="SSF111331">
    <property type="entry name" value="NAD kinase/diacylglycerol kinase-like"/>
    <property type="match status" value="1"/>
</dbReference>
<dbReference type="GO" id="GO:0006741">
    <property type="term" value="P:NADP+ biosynthetic process"/>
    <property type="evidence" value="ECO:0007669"/>
    <property type="project" value="InterPro"/>
</dbReference>
<dbReference type="GO" id="GO:0003951">
    <property type="term" value="F:NAD+ kinase activity"/>
    <property type="evidence" value="ECO:0007669"/>
    <property type="project" value="UniProtKB-EC"/>
</dbReference>
<sequence length="302" mass="34092">MRRRPRRQFDLRWDEEVFSISDRVTRKDGKATVSRDIIADAVEYVNWVDLIVPIGGDGTFLLTSKLITNNVKPMIGINPNQEEYGNLTLPYKYSSDIATIFEMLLGGEYTILMRSLIRTSMHGEEDYIVDPFTYNETDSNIADGLQRRIRVLPWLALNEVFMGEFMAARTSTMSFQADGKTECKIRSSGKDTICSFVSFATGKDFDDANIDDVQAIRSNITFNPVRIMRYRLKVKFRGLNAGSILDGSISLAFNDITTTVFEIHPGYAFKTIQLNGQSPSVRLNSREQARSPVSLPGFPLPP</sequence>
<dbReference type="PANTHER" id="PTHR13158:SF5">
    <property type="entry name" value="NAD KINASE 2, MITOCHONDRIAL"/>
    <property type="match status" value="1"/>
</dbReference>
<dbReference type="PANTHER" id="PTHR13158">
    <property type="match status" value="1"/>
</dbReference>
<dbReference type="GO" id="GO:0005739">
    <property type="term" value="C:mitochondrion"/>
    <property type="evidence" value="ECO:0007669"/>
    <property type="project" value="TreeGrafter"/>
</dbReference>
<feature type="region of interest" description="Disordered" evidence="3">
    <location>
        <begin position="283"/>
        <end position="302"/>
    </location>
</feature>
<dbReference type="EMBL" id="JAQQBS010000001">
    <property type="protein sequence ID" value="KAK0177818.1"/>
    <property type="molecule type" value="Genomic_DNA"/>
</dbReference>
<dbReference type="InterPro" id="IPR002504">
    <property type="entry name" value="NADK"/>
</dbReference>
<dbReference type="GO" id="GO:0019674">
    <property type="term" value="P:NAD+ metabolic process"/>
    <property type="evidence" value="ECO:0007669"/>
    <property type="project" value="TreeGrafter"/>
</dbReference>
<reference evidence="4" key="2">
    <citation type="submission" date="2023-03" db="EMBL/GenBank/DDBJ databases">
        <authorList>
            <person name="Inwood S.N."/>
            <person name="Skelly J.G."/>
            <person name="Guhlin J."/>
            <person name="Harrop T.W.R."/>
            <person name="Goldson S.G."/>
            <person name="Dearden P.K."/>
        </authorList>
    </citation>
    <scope>NUCLEOTIDE SEQUENCE</scope>
    <source>
        <strain evidence="4">Irish</strain>
        <tissue evidence="4">Whole body</tissue>
    </source>
</reference>
<evidence type="ECO:0000313" key="4">
    <source>
        <dbReference type="EMBL" id="KAK0177818.1"/>
    </source>
</evidence>
<dbReference type="Gene3D" id="3.40.50.10330">
    <property type="entry name" value="Probable inorganic polyphosphate/atp-NAD kinase, domain 1"/>
    <property type="match status" value="1"/>
</dbReference>
<comment type="caution">
    <text evidence="4">The sequence shown here is derived from an EMBL/GenBank/DDBJ whole genome shotgun (WGS) entry which is preliminary data.</text>
</comment>
<dbReference type="EC" id="2.7.1.23" evidence="2"/>
<comment type="similarity">
    <text evidence="1">Belongs to the NAD kinase family.</text>
</comment>
<dbReference type="AlphaFoldDB" id="A0AA39KXR6"/>